<keyword evidence="8" id="KW-0472">Membrane</keyword>
<keyword evidence="8" id="KW-0812">Transmembrane</keyword>
<dbReference type="InterPro" id="IPR036890">
    <property type="entry name" value="HATPase_C_sf"/>
</dbReference>
<dbReference type="Pfam" id="PF02518">
    <property type="entry name" value="HATPase_c"/>
    <property type="match status" value="1"/>
</dbReference>
<keyword evidence="11" id="KW-1185">Reference proteome</keyword>
<feature type="transmembrane region" description="Helical" evidence="8">
    <location>
        <begin position="27"/>
        <end position="47"/>
    </location>
</feature>
<evidence type="ECO:0000256" key="4">
    <source>
        <dbReference type="ARBA" id="ARBA00022679"/>
    </source>
</evidence>
<dbReference type="EMBL" id="QXED01000005">
    <property type="protein sequence ID" value="RIV21122.1"/>
    <property type="molecule type" value="Genomic_DNA"/>
</dbReference>
<dbReference type="InterPro" id="IPR004358">
    <property type="entry name" value="Sig_transdc_His_kin-like_C"/>
</dbReference>
<organism evidence="10 11">
    <name type="scientific">Fibrisoma montanum</name>
    <dbReference type="NCBI Taxonomy" id="2305895"/>
    <lineage>
        <taxon>Bacteria</taxon>
        <taxon>Pseudomonadati</taxon>
        <taxon>Bacteroidota</taxon>
        <taxon>Cytophagia</taxon>
        <taxon>Cytophagales</taxon>
        <taxon>Spirosomataceae</taxon>
        <taxon>Fibrisoma</taxon>
    </lineage>
</organism>
<dbReference type="Pfam" id="PF00512">
    <property type="entry name" value="HisKA"/>
    <property type="match status" value="1"/>
</dbReference>
<evidence type="ECO:0000256" key="8">
    <source>
        <dbReference type="SAM" id="Phobius"/>
    </source>
</evidence>
<evidence type="ECO:0000313" key="10">
    <source>
        <dbReference type="EMBL" id="RIV21122.1"/>
    </source>
</evidence>
<evidence type="ECO:0000256" key="7">
    <source>
        <dbReference type="SAM" id="Coils"/>
    </source>
</evidence>
<feature type="transmembrane region" description="Helical" evidence="8">
    <location>
        <begin position="53"/>
        <end position="74"/>
    </location>
</feature>
<dbReference type="PANTHER" id="PTHR43711:SF1">
    <property type="entry name" value="HISTIDINE KINASE 1"/>
    <property type="match status" value="1"/>
</dbReference>
<dbReference type="OrthoDB" id="1414490at2"/>
<name>A0A418M5I4_9BACT</name>
<keyword evidence="8" id="KW-1133">Transmembrane helix</keyword>
<feature type="transmembrane region" description="Helical" evidence="8">
    <location>
        <begin position="108"/>
        <end position="130"/>
    </location>
</feature>
<dbReference type="EC" id="2.7.13.3" evidence="2"/>
<evidence type="ECO:0000313" key="11">
    <source>
        <dbReference type="Proteomes" id="UP000283523"/>
    </source>
</evidence>
<sequence>MVITSTINNTTTVSEAELSQQVYRRSWYVTNIIIWAFLFIYPFFTILDLIFAPYLWQSLLLIRLITVLFVYVVYELARKRRLDYRLPLHVMFATVSVTYAGLCNLVDLSAVSTYFLTLSVLFLLINSVIYWESTNSYLHTALAIILLLLGYYILNQRYPLATFFEEGGQIFLIVALFSGYIPRTRYRLLWKETRLQLITQQANQQLQVLNEELSDKNRVISETNGQLQRLNEQKNNFIYIAGHDLKNLVGTIKLSVGELQSESWVLNSDQREYVEYIGDATQRIQYLLNKLLDVKDIEGPAISFNYEVFEINEEIEKIVNILEETAAQKSITLNYDPSTIPISLRLDRVFAGQIFQNLINNAIKFSQPVNTLTLQTTLADNLFVFELTDRGQAIGQERLDQMFGKLDELSHNNVNSPDRAGLGLSIALRLTEAMNGHLYYRSSPETGNYYRVEFPSV</sequence>
<dbReference type="SUPFAM" id="SSF55874">
    <property type="entry name" value="ATPase domain of HSP90 chaperone/DNA topoisomerase II/histidine kinase"/>
    <property type="match status" value="1"/>
</dbReference>
<comment type="caution">
    <text evidence="10">The sequence shown here is derived from an EMBL/GenBank/DDBJ whole genome shotgun (WGS) entry which is preliminary data.</text>
</comment>
<dbReference type="Proteomes" id="UP000283523">
    <property type="component" value="Unassembled WGS sequence"/>
</dbReference>
<feature type="coiled-coil region" evidence="7">
    <location>
        <begin position="199"/>
        <end position="233"/>
    </location>
</feature>
<keyword evidence="7" id="KW-0175">Coiled coil</keyword>
<keyword evidence="6" id="KW-0902">Two-component regulatory system</keyword>
<dbReference type="InterPro" id="IPR036097">
    <property type="entry name" value="HisK_dim/P_sf"/>
</dbReference>
<dbReference type="SUPFAM" id="SSF47384">
    <property type="entry name" value="Homodimeric domain of signal transducing histidine kinase"/>
    <property type="match status" value="1"/>
</dbReference>
<keyword evidence="4" id="KW-0808">Transferase</keyword>
<dbReference type="PRINTS" id="PR00344">
    <property type="entry name" value="BCTRLSENSOR"/>
</dbReference>
<feature type="transmembrane region" description="Helical" evidence="8">
    <location>
        <begin position="86"/>
        <end position="102"/>
    </location>
</feature>
<dbReference type="SMART" id="SM00387">
    <property type="entry name" value="HATPase_c"/>
    <property type="match status" value="1"/>
</dbReference>
<keyword evidence="3" id="KW-0597">Phosphoprotein</keyword>
<comment type="catalytic activity">
    <reaction evidence="1">
        <text>ATP + protein L-histidine = ADP + protein N-phospho-L-histidine.</text>
        <dbReference type="EC" id="2.7.13.3"/>
    </reaction>
</comment>
<dbReference type="CDD" id="cd00082">
    <property type="entry name" value="HisKA"/>
    <property type="match status" value="1"/>
</dbReference>
<dbReference type="PROSITE" id="PS50109">
    <property type="entry name" value="HIS_KIN"/>
    <property type="match status" value="1"/>
</dbReference>
<dbReference type="InterPro" id="IPR005467">
    <property type="entry name" value="His_kinase_dom"/>
</dbReference>
<dbReference type="Gene3D" id="1.10.287.130">
    <property type="match status" value="1"/>
</dbReference>
<dbReference type="PANTHER" id="PTHR43711">
    <property type="entry name" value="TWO-COMPONENT HISTIDINE KINASE"/>
    <property type="match status" value="1"/>
</dbReference>
<reference evidence="10 11" key="1">
    <citation type="submission" date="2018-08" db="EMBL/GenBank/DDBJ databases">
        <title>Fibrisoma montanum sp. nov., isolated from Danxia mountain soil.</title>
        <authorList>
            <person name="Huang Y."/>
        </authorList>
    </citation>
    <scope>NUCLEOTIDE SEQUENCE [LARGE SCALE GENOMIC DNA]</scope>
    <source>
        <strain evidence="10 11">HYT19</strain>
    </source>
</reference>
<dbReference type="AlphaFoldDB" id="A0A418M5I4"/>
<dbReference type="InterPro" id="IPR050736">
    <property type="entry name" value="Sensor_HK_Regulatory"/>
</dbReference>
<dbReference type="InterPro" id="IPR003661">
    <property type="entry name" value="HisK_dim/P_dom"/>
</dbReference>
<dbReference type="SMART" id="SM00388">
    <property type="entry name" value="HisKA"/>
    <property type="match status" value="1"/>
</dbReference>
<proteinExistence type="predicted"/>
<evidence type="ECO:0000259" key="9">
    <source>
        <dbReference type="PROSITE" id="PS50109"/>
    </source>
</evidence>
<dbReference type="InterPro" id="IPR003594">
    <property type="entry name" value="HATPase_dom"/>
</dbReference>
<dbReference type="GO" id="GO:0000155">
    <property type="term" value="F:phosphorelay sensor kinase activity"/>
    <property type="evidence" value="ECO:0007669"/>
    <property type="project" value="InterPro"/>
</dbReference>
<evidence type="ECO:0000256" key="5">
    <source>
        <dbReference type="ARBA" id="ARBA00022777"/>
    </source>
</evidence>
<evidence type="ECO:0000256" key="2">
    <source>
        <dbReference type="ARBA" id="ARBA00012438"/>
    </source>
</evidence>
<keyword evidence="5 10" id="KW-0418">Kinase</keyword>
<evidence type="ECO:0000256" key="6">
    <source>
        <dbReference type="ARBA" id="ARBA00023012"/>
    </source>
</evidence>
<accession>A0A418M5I4</accession>
<dbReference type="Gene3D" id="3.30.565.10">
    <property type="entry name" value="Histidine kinase-like ATPase, C-terminal domain"/>
    <property type="match status" value="1"/>
</dbReference>
<feature type="domain" description="Histidine kinase" evidence="9">
    <location>
        <begin position="240"/>
        <end position="457"/>
    </location>
</feature>
<evidence type="ECO:0000256" key="3">
    <source>
        <dbReference type="ARBA" id="ARBA00022553"/>
    </source>
</evidence>
<dbReference type="CDD" id="cd00075">
    <property type="entry name" value="HATPase"/>
    <property type="match status" value="1"/>
</dbReference>
<dbReference type="RefSeq" id="WP_119668913.1">
    <property type="nucleotide sequence ID" value="NZ_QXED01000005.1"/>
</dbReference>
<evidence type="ECO:0000256" key="1">
    <source>
        <dbReference type="ARBA" id="ARBA00000085"/>
    </source>
</evidence>
<protein>
    <recommendedName>
        <fullName evidence="2">histidine kinase</fullName>
        <ecNumber evidence="2">2.7.13.3</ecNumber>
    </recommendedName>
</protein>
<gene>
    <name evidence="10" type="ORF">DYU11_16985</name>
</gene>
<feature type="transmembrane region" description="Helical" evidence="8">
    <location>
        <begin position="137"/>
        <end position="154"/>
    </location>
</feature>